<dbReference type="HOGENOM" id="CLU_013053_3_0_1"/>
<evidence type="ECO:0000313" key="5">
    <source>
        <dbReference type="Proteomes" id="UP000054321"/>
    </source>
</evidence>
<dbReference type="InterPro" id="IPR012462">
    <property type="entry name" value="UFSP1/2_DUB_cat"/>
</dbReference>
<dbReference type="Pfam" id="PF07910">
    <property type="entry name" value="Peptidase_C78"/>
    <property type="match status" value="1"/>
</dbReference>
<feature type="region of interest" description="Disordered" evidence="2">
    <location>
        <begin position="130"/>
        <end position="187"/>
    </location>
</feature>
<evidence type="ECO:0000313" key="4">
    <source>
        <dbReference type="EMBL" id="KIM94993.1"/>
    </source>
</evidence>
<feature type="compositionally biased region" description="Basic and acidic residues" evidence="2">
    <location>
        <begin position="137"/>
        <end position="159"/>
    </location>
</feature>
<dbReference type="STRING" id="913774.A0A0C3C7V2"/>
<protein>
    <recommendedName>
        <fullName evidence="3">C2H2-type domain-containing protein</fullName>
    </recommendedName>
</protein>
<feature type="domain" description="C2H2-type" evidence="3">
    <location>
        <begin position="8"/>
        <end position="31"/>
    </location>
</feature>
<accession>A0A0C3C7V2</accession>
<sequence>MPVMDELFSCPFCGLQTDNGYQIMLHMEEQHPEGGQSPFIVKDDSSVAAVISMGGVGDNDPDFTSCPINGCGEIILFTELDNHIEMHDMEGQDGDQETTTTPREYEMNNVVRGSFDTTLSYELRNLPVQSSPLENASSERKESAKETWKAPMKMPERSTRPASAPNGQTSGTHRRLGKSELGPYANENQMPPWLVKLLESDGEVKITNRMSPTGKLKKVKSTNHTEDILPVLAQLLDQDHSTRYAYLCHPSVKHVSKLKREGGFCGYRNIQMLSSYINGVESQGYQCFDGKVPTIFEIQDYIEYAWDLDINSQGRIETGGIRGTRKYIGTPDAQAMFCSLEIACEAQAFKSKRHGPSAHDLLFQAVENYFVNGCTTFDKKVRLTSLPPLYFQQPGHSMTIVGMERRMDGSKTLVVFDPMFHDASNVTKLVGQAFIHRDPGGVLKAYRRGLKYLIKYNEFEILK</sequence>
<gene>
    <name evidence="4" type="ORF">OIDMADRAFT_134716</name>
</gene>
<keyword evidence="5" id="KW-1185">Reference proteome</keyword>
<dbReference type="GO" id="GO:0016787">
    <property type="term" value="F:hydrolase activity"/>
    <property type="evidence" value="ECO:0007669"/>
    <property type="project" value="UniProtKB-KW"/>
</dbReference>
<evidence type="ECO:0000256" key="1">
    <source>
        <dbReference type="ARBA" id="ARBA00022801"/>
    </source>
</evidence>
<dbReference type="InParanoid" id="A0A0C3C7V2"/>
<evidence type="ECO:0000259" key="3">
    <source>
        <dbReference type="SMART" id="SM00355"/>
    </source>
</evidence>
<dbReference type="AlphaFoldDB" id="A0A0C3C7V2"/>
<organism evidence="4 5">
    <name type="scientific">Oidiodendron maius (strain Zn)</name>
    <dbReference type="NCBI Taxonomy" id="913774"/>
    <lineage>
        <taxon>Eukaryota</taxon>
        <taxon>Fungi</taxon>
        <taxon>Dikarya</taxon>
        <taxon>Ascomycota</taxon>
        <taxon>Pezizomycotina</taxon>
        <taxon>Leotiomycetes</taxon>
        <taxon>Leotiomycetes incertae sedis</taxon>
        <taxon>Myxotrichaceae</taxon>
        <taxon>Oidiodendron</taxon>
    </lineage>
</organism>
<keyword evidence="1" id="KW-0378">Hydrolase</keyword>
<reference evidence="5" key="2">
    <citation type="submission" date="2015-01" db="EMBL/GenBank/DDBJ databases">
        <title>Evolutionary Origins and Diversification of the Mycorrhizal Mutualists.</title>
        <authorList>
            <consortium name="DOE Joint Genome Institute"/>
            <consortium name="Mycorrhizal Genomics Consortium"/>
            <person name="Kohler A."/>
            <person name="Kuo A."/>
            <person name="Nagy L.G."/>
            <person name="Floudas D."/>
            <person name="Copeland A."/>
            <person name="Barry K.W."/>
            <person name="Cichocki N."/>
            <person name="Veneault-Fourrey C."/>
            <person name="LaButti K."/>
            <person name="Lindquist E.A."/>
            <person name="Lipzen A."/>
            <person name="Lundell T."/>
            <person name="Morin E."/>
            <person name="Murat C."/>
            <person name="Riley R."/>
            <person name="Ohm R."/>
            <person name="Sun H."/>
            <person name="Tunlid A."/>
            <person name="Henrissat B."/>
            <person name="Grigoriev I.V."/>
            <person name="Hibbett D.S."/>
            <person name="Martin F."/>
        </authorList>
    </citation>
    <scope>NUCLEOTIDE SEQUENCE [LARGE SCALE GENOMIC DNA]</scope>
    <source>
        <strain evidence="5">Zn</strain>
    </source>
</reference>
<dbReference type="InterPro" id="IPR013087">
    <property type="entry name" value="Znf_C2H2_type"/>
</dbReference>
<dbReference type="OrthoDB" id="288987at2759"/>
<evidence type="ECO:0000256" key="2">
    <source>
        <dbReference type="SAM" id="MobiDB-lite"/>
    </source>
</evidence>
<name>A0A0C3C7V2_OIDMZ</name>
<feature type="domain" description="C2H2-type" evidence="3">
    <location>
        <begin position="64"/>
        <end position="87"/>
    </location>
</feature>
<proteinExistence type="predicted"/>
<dbReference type="EMBL" id="KN832888">
    <property type="protein sequence ID" value="KIM94993.1"/>
    <property type="molecule type" value="Genomic_DNA"/>
</dbReference>
<dbReference type="SMART" id="SM00355">
    <property type="entry name" value="ZnF_C2H2"/>
    <property type="match status" value="2"/>
</dbReference>
<dbReference type="Gene3D" id="3.90.70.130">
    <property type="match status" value="1"/>
</dbReference>
<reference evidence="4 5" key="1">
    <citation type="submission" date="2014-04" db="EMBL/GenBank/DDBJ databases">
        <authorList>
            <consortium name="DOE Joint Genome Institute"/>
            <person name="Kuo A."/>
            <person name="Martino E."/>
            <person name="Perotto S."/>
            <person name="Kohler A."/>
            <person name="Nagy L.G."/>
            <person name="Floudas D."/>
            <person name="Copeland A."/>
            <person name="Barry K.W."/>
            <person name="Cichocki N."/>
            <person name="Veneault-Fourrey C."/>
            <person name="LaButti K."/>
            <person name="Lindquist E.A."/>
            <person name="Lipzen A."/>
            <person name="Lundell T."/>
            <person name="Morin E."/>
            <person name="Murat C."/>
            <person name="Sun H."/>
            <person name="Tunlid A."/>
            <person name="Henrissat B."/>
            <person name="Grigoriev I.V."/>
            <person name="Hibbett D.S."/>
            <person name="Martin F."/>
            <person name="Nordberg H.P."/>
            <person name="Cantor M.N."/>
            <person name="Hua S.X."/>
        </authorList>
    </citation>
    <scope>NUCLEOTIDE SEQUENCE [LARGE SCALE GENOMIC DNA]</scope>
    <source>
        <strain evidence="4 5">Zn</strain>
    </source>
</reference>
<dbReference type="Proteomes" id="UP000054321">
    <property type="component" value="Unassembled WGS sequence"/>
</dbReference>